<evidence type="ECO:0000313" key="8">
    <source>
        <dbReference type="EMBL" id="MFC3196683.1"/>
    </source>
</evidence>
<dbReference type="Pfam" id="PF07980">
    <property type="entry name" value="SusD_RagB"/>
    <property type="match status" value="1"/>
</dbReference>
<evidence type="ECO:0000256" key="4">
    <source>
        <dbReference type="ARBA" id="ARBA00023136"/>
    </source>
</evidence>
<comment type="caution">
    <text evidence="8">The sequence shown here is derived from an EMBL/GenBank/DDBJ whole genome shotgun (WGS) entry which is preliminary data.</text>
</comment>
<gene>
    <name evidence="8" type="ORF">ACFOET_03565</name>
</gene>
<keyword evidence="5" id="KW-0998">Cell outer membrane</keyword>
<keyword evidence="4" id="KW-0472">Membrane</keyword>
<reference evidence="9" key="1">
    <citation type="journal article" date="2019" name="Int. J. Syst. Evol. Microbiol.">
        <title>The Global Catalogue of Microorganisms (GCM) 10K type strain sequencing project: providing services to taxonomists for standard genome sequencing and annotation.</title>
        <authorList>
            <consortium name="The Broad Institute Genomics Platform"/>
            <consortium name="The Broad Institute Genome Sequencing Center for Infectious Disease"/>
            <person name="Wu L."/>
            <person name="Ma J."/>
        </authorList>
    </citation>
    <scope>NUCLEOTIDE SEQUENCE [LARGE SCALE GENOMIC DNA]</scope>
    <source>
        <strain evidence="9">KCTC 52416</strain>
    </source>
</reference>
<dbReference type="InterPro" id="IPR011990">
    <property type="entry name" value="TPR-like_helical_dom_sf"/>
</dbReference>
<evidence type="ECO:0000259" key="6">
    <source>
        <dbReference type="Pfam" id="PF07980"/>
    </source>
</evidence>
<keyword evidence="3" id="KW-0732">Signal</keyword>
<organism evidence="8 9">
    <name type="scientific">Parapedobacter deserti</name>
    <dbReference type="NCBI Taxonomy" id="1912957"/>
    <lineage>
        <taxon>Bacteria</taxon>
        <taxon>Pseudomonadati</taxon>
        <taxon>Bacteroidota</taxon>
        <taxon>Sphingobacteriia</taxon>
        <taxon>Sphingobacteriales</taxon>
        <taxon>Sphingobacteriaceae</taxon>
        <taxon>Parapedobacter</taxon>
    </lineage>
</organism>
<sequence length="651" mass="74318">MKVIRISKIILLTALLNACQDYLDIIPDNVPTIDYAFHLRSSAERYLFTCYSYLPANGHASTNPGFNAADEVWYMYPVNWVDETVLNVAKGLQNVQNPLVNYWNGGNQGKPYFQAIRDCNTFLENIEKVVDLEEYERERWIAEVKFLKAYYHFFLVQMYGPIPLMKANLPLEASSEEVKVYREPLDVCFDYIVQLLDEAIANENLPDNITGLENTELGRITRGIAMAIKAKVLVTAASPLFNGGNPGFFTLTDNQGRELFTTTADPQKWVRAVEACREAVEFCEGQGFGLHQFGGSFSYTINDTIQTQLDIRTAFTERENNKELIWAFTNSRLTEIQRYCSPPIIAGDRGGDGVAPKGSIAPTLKMVRQYYTDKGLPIAYDKGWTGASDEELVTADEADRYYVKKGQTTVRLHYDREPRFYATVGFDRGIWFGNATNNYDVTLEDDGNSGLLYIQGRSGELAARQGVGGFSITSYQLKKLVDIRTVQTPQIPATNIYAYSWPEFRMADLYLLYAEALNEAGGYSAEVSKWINKVRARAGIPALEDSWDNYSTQPGYYQDQNNMREIIRRERTIELAFEGKRYWDLKRWMTAHMNGNLNAPVYGWDIDQKDPQSFYRPVLLFTQRFAMRDYFSPIKLSELQINTNLVQNPGW</sequence>
<evidence type="ECO:0000256" key="5">
    <source>
        <dbReference type="ARBA" id="ARBA00023237"/>
    </source>
</evidence>
<proteinExistence type="inferred from homology"/>
<evidence type="ECO:0000256" key="2">
    <source>
        <dbReference type="ARBA" id="ARBA00006275"/>
    </source>
</evidence>
<dbReference type="Pfam" id="PF14322">
    <property type="entry name" value="SusD-like_3"/>
    <property type="match status" value="1"/>
</dbReference>
<comment type="similarity">
    <text evidence="2">Belongs to the SusD family.</text>
</comment>
<evidence type="ECO:0000259" key="7">
    <source>
        <dbReference type="Pfam" id="PF14322"/>
    </source>
</evidence>
<dbReference type="Gene3D" id="1.25.40.390">
    <property type="match status" value="1"/>
</dbReference>
<evidence type="ECO:0000313" key="9">
    <source>
        <dbReference type="Proteomes" id="UP001595526"/>
    </source>
</evidence>
<feature type="domain" description="RagB/SusD" evidence="6">
    <location>
        <begin position="341"/>
        <end position="651"/>
    </location>
</feature>
<dbReference type="EMBL" id="JBHRTA010000009">
    <property type="protein sequence ID" value="MFC3196683.1"/>
    <property type="molecule type" value="Genomic_DNA"/>
</dbReference>
<name>A0ABV7JF20_9SPHI</name>
<dbReference type="Proteomes" id="UP001595526">
    <property type="component" value="Unassembled WGS sequence"/>
</dbReference>
<dbReference type="InterPro" id="IPR033985">
    <property type="entry name" value="SusD-like_N"/>
</dbReference>
<dbReference type="SUPFAM" id="SSF48452">
    <property type="entry name" value="TPR-like"/>
    <property type="match status" value="1"/>
</dbReference>
<evidence type="ECO:0000256" key="3">
    <source>
        <dbReference type="ARBA" id="ARBA00022729"/>
    </source>
</evidence>
<dbReference type="RefSeq" id="WP_379019639.1">
    <property type="nucleotide sequence ID" value="NZ_JBHRTA010000009.1"/>
</dbReference>
<keyword evidence="9" id="KW-1185">Reference proteome</keyword>
<comment type="subcellular location">
    <subcellularLocation>
        <location evidence="1">Cell outer membrane</location>
    </subcellularLocation>
</comment>
<dbReference type="InterPro" id="IPR012944">
    <property type="entry name" value="SusD_RagB_dom"/>
</dbReference>
<accession>A0ABV7JF20</accession>
<protein>
    <submittedName>
        <fullName evidence="8">RagB/SusD family nutrient uptake outer membrane protein</fullName>
    </submittedName>
</protein>
<feature type="domain" description="SusD-like N-terminal" evidence="7">
    <location>
        <begin position="92"/>
        <end position="232"/>
    </location>
</feature>
<evidence type="ECO:0000256" key="1">
    <source>
        <dbReference type="ARBA" id="ARBA00004442"/>
    </source>
</evidence>